<organism evidence="4 5">
    <name type="scientific">Rhizosaccharibacter radicis</name>
    <dbReference type="NCBI Taxonomy" id="2782605"/>
    <lineage>
        <taxon>Bacteria</taxon>
        <taxon>Pseudomonadati</taxon>
        <taxon>Pseudomonadota</taxon>
        <taxon>Alphaproteobacteria</taxon>
        <taxon>Acetobacterales</taxon>
        <taxon>Acetobacteraceae</taxon>
        <taxon>Rhizosaccharibacter</taxon>
    </lineage>
</organism>
<evidence type="ECO:0000313" key="4">
    <source>
        <dbReference type="EMBL" id="MCQ8239995.1"/>
    </source>
</evidence>
<dbReference type="PANTHER" id="PTHR14289:SF16">
    <property type="entry name" value="POLYMERASE DELTA-INTERACTING PROTEIN 2"/>
    <property type="match status" value="1"/>
</dbReference>
<dbReference type="NCBIfam" id="NF003967">
    <property type="entry name" value="PRK05461.1"/>
    <property type="match status" value="1"/>
</dbReference>
<gene>
    <name evidence="2 4" type="primary">apaG</name>
    <name evidence="4" type="ORF">NFI88_03965</name>
</gene>
<dbReference type="InterPro" id="IPR007474">
    <property type="entry name" value="ApaG_domain"/>
</dbReference>
<dbReference type="EMBL" id="JAMZEJ010000002">
    <property type="protein sequence ID" value="MCQ8239995.1"/>
    <property type="molecule type" value="Genomic_DNA"/>
</dbReference>
<protein>
    <recommendedName>
        <fullName evidence="1 2">Protein ApaG</fullName>
    </recommendedName>
</protein>
<dbReference type="RefSeq" id="WP_422918723.1">
    <property type="nucleotide sequence ID" value="NZ_JAMZEJ010000002.1"/>
</dbReference>
<reference evidence="4 5" key="1">
    <citation type="submission" date="2022-06" db="EMBL/GenBank/DDBJ databases">
        <title>Rhizosaccharibacter gen. nov. sp. nov. KSS12, endophytic bacteria isolated from sugarcane.</title>
        <authorList>
            <person name="Pitiwittayakul N."/>
        </authorList>
    </citation>
    <scope>NUCLEOTIDE SEQUENCE [LARGE SCALE GENOMIC DNA]</scope>
    <source>
        <strain evidence="4 5">KSS12</strain>
    </source>
</reference>
<dbReference type="InterPro" id="IPR023065">
    <property type="entry name" value="Uncharacterised_ApaG"/>
</dbReference>
<evidence type="ECO:0000256" key="2">
    <source>
        <dbReference type="HAMAP-Rule" id="MF_00791"/>
    </source>
</evidence>
<feature type="domain" description="ApaG" evidence="3">
    <location>
        <begin position="28"/>
        <end position="153"/>
    </location>
</feature>
<evidence type="ECO:0000259" key="3">
    <source>
        <dbReference type="PROSITE" id="PS51087"/>
    </source>
</evidence>
<dbReference type="PANTHER" id="PTHR14289">
    <property type="entry name" value="F-BOX ONLY PROTEIN 3"/>
    <property type="match status" value="1"/>
</dbReference>
<dbReference type="PROSITE" id="PS51087">
    <property type="entry name" value="APAG"/>
    <property type="match status" value="1"/>
</dbReference>
<name>A0ABT1VUH3_9PROT</name>
<evidence type="ECO:0000313" key="5">
    <source>
        <dbReference type="Proteomes" id="UP001524547"/>
    </source>
</evidence>
<sequence length="156" mass="17486">MKKHTLPPDMLPDPDAPDSLAEAEGAFCATTRDIRVAVRSFFLDDQSQPEERQYLWAYRIRIENQGRDTVRLLRRTWHITDAAGRVQQVEGEGVVGEQPQLGAGEAFEYTSGTPLETPSGFMRGVYHMVVTATGERFDVRIPTFSLDSPHQSGIVH</sequence>
<accession>A0ABT1VUH3</accession>
<dbReference type="SUPFAM" id="SSF110069">
    <property type="entry name" value="ApaG-like"/>
    <property type="match status" value="1"/>
</dbReference>
<dbReference type="InterPro" id="IPR036767">
    <property type="entry name" value="ApaG_sf"/>
</dbReference>
<evidence type="ECO:0000256" key="1">
    <source>
        <dbReference type="ARBA" id="ARBA00017693"/>
    </source>
</evidence>
<dbReference type="Proteomes" id="UP001524547">
    <property type="component" value="Unassembled WGS sequence"/>
</dbReference>
<dbReference type="Pfam" id="PF04379">
    <property type="entry name" value="DUF525"/>
    <property type="match status" value="1"/>
</dbReference>
<dbReference type="Gene3D" id="2.60.40.1470">
    <property type="entry name" value="ApaG domain"/>
    <property type="match status" value="1"/>
</dbReference>
<proteinExistence type="inferred from homology"/>
<comment type="caution">
    <text evidence="4">The sequence shown here is derived from an EMBL/GenBank/DDBJ whole genome shotgun (WGS) entry which is preliminary data.</text>
</comment>
<keyword evidence="5" id="KW-1185">Reference proteome</keyword>
<dbReference type="HAMAP" id="MF_00791">
    <property type="entry name" value="ApaG"/>
    <property type="match status" value="1"/>
</dbReference>